<evidence type="ECO:0000313" key="4">
    <source>
        <dbReference type="EMBL" id="GMN36992.1"/>
    </source>
</evidence>
<evidence type="ECO:0000313" key="2">
    <source>
        <dbReference type="EMBL" id="GMN21288.1"/>
    </source>
</evidence>
<evidence type="ECO:0000313" key="3">
    <source>
        <dbReference type="EMBL" id="GMN21454.1"/>
    </source>
</evidence>
<feature type="compositionally biased region" description="Polar residues" evidence="1">
    <location>
        <begin position="74"/>
        <end position="89"/>
    </location>
</feature>
<feature type="compositionally biased region" description="Polar residues" evidence="1">
    <location>
        <begin position="1"/>
        <end position="15"/>
    </location>
</feature>
<dbReference type="EMBL" id="BTGU01001315">
    <property type="protein sequence ID" value="GMN21288.1"/>
    <property type="molecule type" value="Genomic_DNA"/>
</dbReference>
<dbReference type="EMBL" id="BTGU01002361">
    <property type="protein sequence ID" value="GMN36992.1"/>
    <property type="molecule type" value="Genomic_DNA"/>
</dbReference>
<evidence type="ECO:0000256" key="1">
    <source>
        <dbReference type="SAM" id="MobiDB-lite"/>
    </source>
</evidence>
<dbReference type="Proteomes" id="UP001187192">
    <property type="component" value="Unassembled WGS sequence"/>
</dbReference>
<name>A0AA87YXN5_FICCA</name>
<accession>A0AA87YXN5</accession>
<evidence type="ECO:0000313" key="5">
    <source>
        <dbReference type="EMBL" id="GMN37013.1"/>
    </source>
</evidence>
<feature type="region of interest" description="Disordered" evidence="1">
    <location>
        <begin position="1"/>
        <end position="22"/>
    </location>
</feature>
<sequence length="89" mass="9199">MPFSENTGTRPNLTVSPGRPRVLGPDYASSTLSQGMYPGLVPPTYYCNTSHRHPPPPTLIGAAPAGAGGGHPTVPSTKSETRGTNSLGR</sequence>
<gene>
    <name evidence="2" type="ORF">TIFTF001_040043</name>
    <name evidence="3" type="ORF">TIFTF001_040047</name>
    <name evidence="4" type="ORF">TIFTF001_042558</name>
    <name evidence="5" type="ORF">TIFTF001_042563</name>
</gene>
<feature type="region of interest" description="Disordered" evidence="1">
    <location>
        <begin position="48"/>
        <end position="89"/>
    </location>
</feature>
<dbReference type="EMBL" id="BTGU01002362">
    <property type="protein sequence ID" value="GMN37013.1"/>
    <property type="molecule type" value="Genomic_DNA"/>
</dbReference>
<evidence type="ECO:0000313" key="6">
    <source>
        <dbReference type="Proteomes" id="UP001187192"/>
    </source>
</evidence>
<reference evidence="3" key="1">
    <citation type="submission" date="2023-07" db="EMBL/GenBank/DDBJ databases">
        <title>draft genome sequence of fig (Ficus carica).</title>
        <authorList>
            <person name="Takahashi T."/>
            <person name="Nishimura K."/>
        </authorList>
    </citation>
    <scope>NUCLEOTIDE SEQUENCE</scope>
</reference>
<comment type="caution">
    <text evidence="3">The sequence shown here is derived from an EMBL/GenBank/DDBJ whole genome shotgun (WGS) entry which is preliminary data.</text>
</comment>
<organism evidence="3 6">
    <name type="scientific">Ficus carica</name>
    <name type="common">Common fig</name>
    <dbReference type="NCBI Taxonomy" id="3494"/>
    <lineage>
        <taxon>Eukaryota</taxon>
        <taxon>Viridiplantae</taxon>
        <taxon>Streptophyta</taxon>
        <taxon>Embryophyta</taxon>
        <taxon>Tracheophyta</taxon>
        <taxon>Spermatophyta</taxon>
        <taxon>Magnoliopsida</taxon>
        <taxon>eudicotyledons</taxon>
        <taxon>Gunneridae</taxon>
        <taxon>Pentapetalae</taxon>
        <taxon>rosids</taxon>
        <taxon>fabids</taxon>
        <taxon>Rosales</taxon>
        <taxon>Moraceae</taxon>
        <taxon>Ficeae</taxon>
        <taxon>Ficus</taxon>
    </lineage>
</organism>
<keyword evidence="6" id="KW-1185">Reference proteome</keyword>
<protein>
    <submittedName>
        <fullName evidence="3">Uncharacterized protein</fullName>
    </submittedName>
</protein>
<dbReference type="AlphaFoldDB" id="A0AA87YXN5"/>
<dbReference type="EMBL" id="BTGU01001316">
    <property type="protein sequence ID" value="GMN21454.1"/>
    <property type="molecule type" value="Genomic_DNA"/>
</dbReference>
<proteinExistence type="predicted"/>